<dbReference type="InterPro" id="IPR017969">
    <property type="entry name" value="Heavy-metal-associated_CS"/>
</dbReference>
<dbReference type="PROSITE" id="PS01047">
    <property type="entry name" value="HMA_1"/>
    <property type="match status" value="1"/>
</dbReference>
<evidence type="ECO:0000256" key="1">
    <source>
        <dbReference type="ARBA" id="ARBA00022723"/>
    </source>
</evidence>
<gene>
    <name evidence="3" type="ORF">CKAN_00471300</name>
</gene>
<dbReference type="OrthoDB" id="689350at2759"/>
<organism evidence="3 4">
    <name type="scientific">Cinnamomum micranthum f. kanehirae</name>
    <dbReference type="NCBI Taxonomy" id="337451"/>
    <lineage>
        <taxon>Eukaryota</taxon>
        <taxon>Viridiplantae</taxon>
        <taxon>Streptophyta</taxon>
        <taxon>Embryophyta</taxon>
        <taxon>Tracheophyta</taxon>
        <taxon>Spermatophyta</taxon>
        <taxon>Magnoliopsida</taxon>
        <taxon>Magnoliidae</taxon>
        <taxon>Laurales</taxon>
        <taxon>Lauraceae</taxon>
        <taxon>Cinnamomum</taxon>
    </lineage>
</organism>
<dbReference type="AlphaFoldDB" id="A0A443NCM9"/>
<protein>
    <submittedName>
        <fullName evidence="3">Copper-transporting ATPase PAA1, chloroplastic-like protein isoform X1</fullName>
    </submittedName>
</protein>
<dbReference type="GO" id="GO:0046872">
    <property type="term" value="F:metal ion binding"/>
    <property type="evidence" value="ECO:0007669"/>
    <property type="project" value="UniProtKB-KW"/>
</dbReference>
<reference evidence="3 4" key="1">
    <citation type="journal article" date="2019" name="Nat. Plants">
        <title>Stout camphor tree genome fills gaps in understanding of flowering plant genome evolution.</title>
        <authorList>
            <person name="Chaw S.M."/>
            <person name="Liu Y.C."/>
            <person name="Wu Y.W."/>
            <person name="Wang H.Y."/>
            <person name="Lin C.I."/>
            <person name="Wu C.S."/>
            <person name="Ke H.M."/>
            <person name="Chang L.Y."/>
            <person name="Hsu C.Y."/>
            <person name="Yang H.T."/>
            <person name="Sudianto E."/>
            <person name="Hsu M.H."/>
            <person name="Wu K.P."/>
            <person name="Wang L.N."/>
            <person name="Leebens-Mack J.H."/>
            <person name="Tsai I.J."/>
        </authorList>
    </citation>
    <scope>NUCLEOTIDE SEQUENCE [LARGE SCALE GENOMIC DNA]</scope>
    <source>
        <strain evidence="4">cv. Chaw 1501</strain>
        <tissue evidence="3">Young leaves</tissue>
    </source>
</reference>
<evidence type="ECO:0000259" key="2">
    <source>
        <dbReference type="PROSITE" id="PS50846"/>
    </source>
</evidence>
<evidence type="ECO:0000313" key="3">
    <source>
        <dbReference type="EMBL" id="RWR76277.1"/>
    </source>
</evidence>
<name>A0A443NCM9_9MAGN</name>
<dbReference type="STRING" id="337451.A0A443NCM9"/>
<dbReference type="PROSITE" id="PS50846">
    <property type="entry name" value="HMA_2"/>
    <property type="match status" value="1"/>
</dbReference>
<dbReference type="InterPro" id="IPR006121">
    <property type="entry name" value="HMA_dom"/>
</dbReference>
<keyword evidence="4" id="KW-1185">Reference proteome</keyword>
<comment type="caution">
    <text evidence="3">The sequence shown here is derived from an EMBL/GenBank/DDBJ whole genome shotgun (WGS) entry which is preliminary data.</text>
</comment>
<feature type="domain" description="HMA" evidence="2">
    <location>
        <begin position="92"/>
        <end position="166"/>
    </location>
</feature>
<dbReference type="SUPFAM" id="SSF55008">
    <property type="entry name" value="HMA, heavy metal-associated domain"/>
    <property type="match status" value="1"/>
</dbReference>
<accession>A0A443NCM9</accession>
<dbReference type="EMBL" id="QPKB01000002">
    <property type="protein sequence ID" value="RWR76277.1"/>
    <property type="molecule type" value="Genomic_DNA"/>
</dbReference>
<dbReference type="CDD" id="cd00371">
    <property type="entry name" value="HMA"/>
    <property type="match status" value="1"/>
</dbReference>
<proteinExistence type="predicted"/>
<dbReference type="FunFam" id="3.30.70.100:FF:000047">
    <property type="entry name" value="Copper-transporting ATPase PAA1, chloroplastic"/>
    <property type="match status" value="1"/>
</dbReference>
<dbReference type="Gene3D" id="3.30.70.100">
    <property type="match status" value="1"/>
</dbReference>
<keyword evidence="1" id="KW-0479">Metal-binding</keyword>
<dbReference type="Proteomes" id="UP000283530">
    <property type="component" value="Unassembled WGS sequence"/>
</dbReference>
<sequence>MESAAALVSFSLNFNIKPSYAIANPSFPSHSSKITSLHRTLHRNCSYPSSSSSSNTIFRSLSAPLSPISLRNPFGRTFVSGDGKTASNSPSDALVLNVEGMICGGCTASVKRILESQPQVSSASVNLETASAVVLPMPEVMVTENWQQNLGEMLANHLTNCGFNSSLQGFSTE</sequence>
<dbReference type="InterPro" id="IPR036163">
    <property type="entry name" value="HMA_dom_sf"/>
</dbReference>
<dbReference type="Pfam" id="PF00403">
    <property type="entry name" value="HMA"/>
    <property type="match status" value="1"/>
</dbReference>
<evidence type="ECO:0000313" key="4">
    <source>
        <dbReference type="Proteomes" id="UP000283530"/>
    </source>
</evidence>